<dbReference type="EMBL" id="JACHDB010000002">
    <property type="protein sequence ID" value="MBB5436264.1"/>
    <property type="molecule type" value="Genomic_DNA"/>
</dbReference>
<keyword evidence="1 4" id="KW-0238">DNA-binding</keyword>
<evidence type="ECO:0000256" key="2">
    <source>
        <dbReference type="SAM" id="MobiDB-lite"/>
    </source>
</evidence>
<accession>A0A7W8QTJ8</accession>
<evidence type="ECO:0000259" key="3">
    <source>
        <dbReference type="PROSITE" id="PS50937"/>
    </source>
</evidence>
<evidence type="ECO:0000313" key="4">
    <source>
        <dbReference type="EMBL" id="MBB5436264.1"/>
    </source>
</evidence>
<dbReference type="InterPro" id="IPR047057">
    <property type="entry name" value="MerR_fam"/>
</dbReference>
<dbReference type="AlphaFoldDB" id="A0A7W8QTJ8"/>
<evidence type="ECO:0000256" key="1">
    <source>
        <dbReference type="ARBA" id="ARBA00023125"/>
    </source>
</evidence>
<dbReference type="SUPFAM" id="SSF46955">
    <property type="entry name" value="Putative DNA-binding domain"/>
    <property type="match status" value="1"/>
</dbReference>
<evidence type="ECO:0000313" key="5">
    <source>
        <dbReference type="Proteomes" id="UP000572635"/>
    </source>
</evidence>
<proteinExistence type="predicted"/>
<dbReference type="Pfam" id="PF00376">
    <property type="entry name" value="MerR"/>
    <property type="match status" value="1"/>
</dbReference>
<dbReference type="PANTHER" id="PTHR30204">
    <property type="entry name" value="REDOX-CYCLING DRUG-SENSING TRANSCRIPTIONAL ACTIVATOR SOXR"/>
    <property type="match status" value="1"/>
</dbReference>
<dbReference type="RefSeq" id="WP_184399655.1">
    <property type="nucleotide sequence ID" value="NZ_BAAAJD010000109.1"/>
</dbReference>
<dbReference type="Proteomes" id="UP000572635">
    <property type="component" value="Unassembled WGS sequence"/>
</dbReference>
<feature type="region of interest" description="Disordered" evidence="2">
    <location>
        <begin position="102"/>
        <end position="122"/>
    </location>
</feature>
<organism evidence="4 5">
    <name type="scientific">Nocardiopsis composta</name>
    <dbReference type="NCBI Taxonomy" id="157465"/>
    <lineage>
        <taxon>Bacteria</taxon>
        <taxon>Bacillati</taxon>
        <taxon>Actinomycetota</taxon>
        <taxon>Actinomycetes</taxon>
        <taxon>Streptosporangiales</taxon>
        <taxon>Nocardiopsidaceae</taxon>
        <taxon>Nocardiopsis</taxon>
    </lineage>
</organism>
<sequence>MRSSELAQLAGVTVRTLRHYHQIGLLPEPPRSAGGYRRYDAGDLVRLLRITRMAALGVPLSALPALLDDPTAAEELLDELDRQAAAEIERLTARRAGIAALRRSGAPPDLSPELSARRSSPGEIPADMARYEHELLILLGHLLGHDGPAGLAALFGAADRELAASAPLTARFYALDSDTPEEEIASLADALVADLKPAMARLAGLFPLDRQAAVLLDQLNERALRPVQHRVLRRVQQRLTRPGGD</sequence>
<protein>
    <submittedName>
        <fullName evidence="4">DNA-binding transcriptional MerR regulator</fullName>
    </submittedName>
</protein>
<dbReference type="Gene3D" id="1.10.1660.10">
    <property type="match status" value="1"/>
</dbReference>
<keyword evidence="5" id="KW-1185">Reference proteome</keyword>
<dbReference type="SMART" id="SM00422">
    <property type="entry name" value="HTH_MERR"/>
    <property type="match status" value="1"/>
</dbReference>
<dbReference type="InterPro" id="IPR000551">
    <property type="entry name" value="MerR-type_HTH_dom"/>
</dbReference>
<dbReference type="InterPro" id="IPR009061">
    <property type="entry name" value="DNA-bd_dom_put_sf"/>
</dbReference>
<dbReference type="PROSITE" id="PS50937">
    <property type="entry name" value="HTH_MERR_2"/>
    <property type="match status" value="1"/>
</dbReference>
<name>A0A7W8QTJ8_9ACTN</name>
<feature type="domain" description="HTH merR-type" evidence="3">
    <location>
        <begin position="1"/>
        <end position="69"/>
    </location>
</feature>
<dbReference type="GO" id="GO:0003700">
    <property type="term" value="F:DNA-binding transcription factor activity"/>
    <property type="evidence" value="ECO:0007669"/>
    <property type="project" value="InterPro"/>
</dbReference>
<dbReference type="GO" id="GO:0003677">
    <property type="term" value="F:DNA binding"/>
    <property type="evidence" value="ECO:0007669"/>
    <property type="project" value="UniProtKB-KW"/>
</dbReference>
<reference evidence="4 5" key="1">
    <citation type="submission" date="2020-08" db="EMBL/GenBank/DDBJ databases">
        <title>Sequencing the genomes of 1000 actinobacteria strains.</title>
        <authorList>
            <person name="Klenk H.-P."/>
        </authorList>
    </citation>
    <scope>NUCLEOTIDE SEQUENCE [LARGE SCALE GENOMIC DNA]</scope>
    <source>
        <strain evidence="4 5">DSM 44551</strain>
    </source>
</reference>
<dbReference type="CDD" id="cd00592">
    <property type="entry name" value="HTH_MerR-like"/>
    <property type="match status" value="1"/>
</dbReference>
<dbReference type="PRINTS" id="PR00040">
    <property type="entry name" value="HTHMERR"/>
</dbReference>
<dbReference type="PANTHER" id="PTHR30204:SF93">
    <property type="entry name" value="HTH MERR-TYPE DOMAIN-CONTAINING PROTEIN"/>
    <property type="match status" value="1"/>
</dbReference>
<comment type="caution">
    <text evidence="4">The sequence shown here is derived from an EMBL/GenBank/DDBJ whole genome shotgun (WGS) entry which is preliminary data.</text>
</comment>
<gene>
    <name evidence="4" type="ORF">HDA36_006412</name>
</gene>